<evidence type="ECO:0000313" key="2">
    <source>
        <dbReference type="Proteomes" id="UP000045706"/>
    </source>
</evidence>
<sequence>MFEAEVQAHDIELQFSLTLHDYDKC</sequence>
<organism evidence="1 2">
    <name type="scientific">Verticillium longisporum</name>
    <name type="common">Verticillium dahliae var. longisporum</name>
    <dbReference type="NCBI Taxonomy" id="100787"/>
    <lineage>
        <taxon>Eukaryota</taxon>
        <taxon>Fungi</taxon>
        <taxon>Dikarya</taxon>
        <taxon>Ascomycota</taxon>
        <taxon>Pezizomycotina</taxon>
        <taxon>Sordariomycetes</taxon>
        <taxon>Hypocreomycetidae</taxon>
        <taxon>Glomerellales</taxon>
        <taxon>Plectosphaerellaceae</taxon>
        <taxon>Verticillium</taxon>
    </lineage>
</organism>
<dbReference type="EMBL" id="CVQI01025202">
    <property type="protein sequence ID" value="CRK32905.1"/>
    <property type="molecule type" value="Genomic_DNA"/>
</dbReference>
<protein>
    <submittedName>
        <fullName evidence="1">Uncharacterized protein</fullName>
    </submittedName>
</protein>
<gene>
    <name evidence="1" type="ORF">BN1723_018502</name>
</gene>
<accession>A0A0G4MFV8</accession>
<evidence type="ECO:0000313" key="1">
    <source>
        <dbReference type="EMBL" id="CRK32905.1"/>
    </source>
</evidence>
<dbReference type="AlphaFoldDB" id="A0A0G4MFV8"/>
<dbReference type="Proteomes" id="UP000045706">
    <property type="component" value="Unassembled WGS sequence"/>
</dbReference>
<proteinExistence type="predicted"/>
<reference evidence="2" key="1">
    <citation type="submission" date="2015-05" db="EMBL/GenBank/DDBJ databases">
        <authorList>
            <person name="Fogelqvist Johan"/>
        </authorList>
    </citation>
    <scope>NUCLEOTIDE SEQUENCE [LARGE SCALE GENOMIC DNA]</scope>
</reference>
<name>A0A0G4MFV8_VERLO</name>